<dbReference type="InterPro" id="IPR036259">
    <property type="entry name" value="MFS_trans_sf"/>
</dbReference>
<dbReference type="EMBL" id="CATQJA010002625">
    <property type="protein sequence ID" value="CAJ0573947.1"/>
    <property type="molecule type" value="Genomic_DNA"/>
</dbReference>
<feature type="transmembrane region" description="Helical" evidence="5">
    <location>
        <begin position="152"/>
        <end position="171"/>
    </location>
</feature>
<gene>
    <name evidence="7" type="ORF">MSPICULIGERA_LOCUS12291</name>
</gene>
<feature type="transmembrane region" description="Helical" evidence="5">
    <location>
        <begin position="337"/>
        <end position="358"/>
    </location>
</feature>
<feature type="transmembrane region" description="Helical" evidence="5">
    <location>
        <begin position="60"/>
        <end position="79"/>
    </location>
</feature>
<dbReference type="PANTHER" id="PTHR23503:SF29">
    <property type="entry name" value="MAJOR FACILITATOR SUPERFAMILY (MFS) PROFILE DOMAIN-CONTAINING PROTEIN"/>
    <property type="match status" value="1"/>
</dbReference>
<dbReference type="Gene3D" id="1.20.1250.20">
    <property type="entry name" value="MFS general substrate transporter like domains"/>
    <property type="match status" value="1"/>
</dbReference>
<evidence type="ECO:0000259" key="6">
    <source>
        <dbReference type="PROSITE" id="PS50850"/>
    </source>
</evidence>
<feature type="transmembrane region" description="Helical" evidence="5">
    <location>
        <begin position="183"/>
        <end position="202"/>
    </location>
</feature>
<keyword evidence="2 5" id="KW-0812">Transmembrane</keyword>
<accession>A0AA36G5V4</accession>
<dbReference type="GO" id="GO:0015149">
    <property type="term" value="F:hexose transmembrane transporter activity"/>
    <property type="evidence" value="ECO:0007669"/>
    <property type="project" value="TreeGrafter"/>
</dbReference>
<sequence length="495" mass="55846">MTRKEVLVTFILGVTISLSANFQYGFSSTYLNTPVDEFKDHFNQSFVKWGKNLSSDNIDLVYNLISNIWFVGFFMGIWLSPLLNDRWGRRVGFLIGNSFSLLASCLRALSIVTYQPEILFVGRLLASVCTAVTYQSNILYLQEVSPTKYRGFMSFLSEICYAGMALLGMLLGTDQVLGKHLFWLLFVGVPASSLALIALYFLPETPKFLLIVKKDRVAAEKSVIYYHGKTCDTQYVLDEIQLEAESEKDEASFKQGTIDMFTIPHLRRALFLSCAALQNTVALWSLLLNSTQFLQDADVNDWDKQLSKWTSTAMALFYFGSTMMASAVVERAGRRPLLLWFTALNMLSIASFVVFAELRNSVNVLKYGCVFSLIFYGFTYGGAVGPVSWFIPAELVPQRYRSLNQSLSYAINTVSVVATTFTVIPLYNAMGSYAFLVLYTAPSVVCIIYLYFYLPETTGREIHEIVDELKGNKKKKQKVYRVEFPDLGKKPVEGV</sequence>
<dbReference type="GO" id="GO:0016020">
    <property type="term" value="C:membrane"/>
    <property type="evidence" value="ECO:0007669"/>
    <property type="project" value="UniProtKB-SubCell"/>
</dbReference>
<comment type="caution">
    <text evidence="7">The sequence shown here is derived from an EMBL/GenBank/DDBJ whole genome shotgun (WGS) entry which is preliminary data.</text>
</comment>
<evidence type="ECO:0000256" key="4">
    <source>
        <dbReference type="ARBA" id="ARBA00023136"/>
    </source>
</evidence>
<keyword evidence="3 5" id="KW-1133">Transmembrane helix</keyword>
<evidence type="ECO:0000256" key="2">
    <source>
        <dbReference type="ARBA" id="ARBA00022692"/>
    </source>
</evidence>
<protein>
    <recommendedName>
        <fullName evidence="6">Major facilitator superfamily (MFS) profile domain-containing protein</fullName>
    </recommendedName>
</protein>
<feature type="non-terminal residue" evidence="7">
    <location>
        <position position="1"/>
    </location>
</feature>
<evidence type="ECO:0000256" key="3">
    <source>
        <dbReference type="ARBA" id="ARBA00022989"/>
    </source>
</evidence>
<dbReference type="PROSITE" id="PS50850">
    <property type="entry name" value="MFS"/>
    <property type="match status" value="1"/>
</dbReference>
<dbReference type="Proteomes" id="UP001177023">
    <property type="component" value="Unassembled WGS sequence"/>
</dbReference>
<feature type="transmembrane region" description="Helical" evidence="5">
    <location>
        <begin position="269"/>
        <end position="289"/>
    </location>
</feature>
<feature type="transmembrane region" description="Helical" evidence="5">
    <location>
        <begin position="407"/>
        <end position="427"/>
    </location>
</feature>
<dbReference type="Pfam" id="PF00083">
    <property type="entry name" value="Sugar_tr"/>
    <property type="match status" value="1"/>
</dbReference>
<feature type="domain" description="Major facilitator superfamily (MFS) profile" evidence="6">
    <location>
        <begin position="13"/>
        <end position="458"/>
    </location>
</feature>
<evidence type="ECO:0000313" key="8">
    <source>
        <dbReference type="Proteomes" id="UP001177023"/>
    </source>
</evidence>
<dbReference type="InterPro" id="IPR020846">
    <property type="entry name" value="MFS_dom"/>
</dbReference>
<keyword evidence="4 5" id="KW-0472">Membrane</keyword>
<dbReference type="PANTHER" id="PTHR23503">
    <property type="entry name" value="SOLUTE CARRIER FAMILY 2"/>
    <property type="match status" value="1"/>
</dbReference>
<dbReference type="InterPro" id="IPR005828">
    <property type="entry name" value="MFS_sugar_transport-like"/>
</dbReference>
<dbReference type="InterPro" id="IPR045263">
    <property type="entry name" value="GLUT"/>
</dbReference>
<dbReference type="PROSITE" id="PS00216">
    <property type="entry name" value="SUGAR_TRANSPORT_1"/>
    <property type="match status" value="1"/>
</dbReference>
<proteinExistence type="predicted"/>
<feature type="transmembrane region" description="Helical" evidence="5">
    <location>
        <begin position="309"/>
        <end position="330"/>
    </location>
</feature>
<dbReference type="SUPFAM" id="SSF103473">
    <property type="entry name" value="MFS general substrate transporter"/>
    <property type="match status" value="1"/>
</dbReference>
<evidence type="ECO:0000256" key="1">
    <source>
        <dbReference type="ARBA" id="ARBA00004141"/>
    </source>
</evidence>
<organism evidence="7 8">
    <name type="scientific">Mesorhabditis spiculigera</name>
    <dbReference type="NCBI Taxonomy" id="96644"/>
    <lineage>
        <taxon>Eukaryota</taxon>
        <taxon>Metazoa</taxon>
        <taxon>Ecdysozoa</taxon>
        <taxon>Nematoda</taxon>
        <taxon>Chromadorea</taxon>
        <taxon>Rhabditida</taxon>
        <taxon>Rhabditina</taxon>
        <taxon>Rhabditomorpha</taxon>
        <taxon>Rhabditoidea</taxon>
        <taxon>Rhabditidae</taxon>
        <taxon>Mesorhabditinae</taxon>
        <taxon>Mesorhabditis</taxon>
    </lineage>
</organism>
<dbReference type="InterPro" id="IPR005829">
    <property type="entry name" value="Sugar_transporter_CS"/>
</dbReference>
<feature type="transmembrane region" description="Helical" evidence="5">
    <location>
        <begin position="370"/>
        <end position="395"/>
    </location>
</feature>
<dbReference type="AlphaFoldDB" id="A0AA36G5V4"/>
<feature type="transmembrane region" description="Helical" evidence="5">
    <location>
        <begin position="433"/>
        <end position="454"/>
    </location>
</feature>
<feature type="transmembrane region" description="Helical" evidence="5">
    <location>
        <begin position="91"/>
        <end position="112"/>
    </location>
</feature>
<feature type="transmembrane region" description="Helical" evidence="5">
    <location>
        <begin position="118"/>
        <end position="140"/>
    </location>
</feature>
<name>A0AA36G5V4_9BILA</name>
<keyword evidence="8" id="KW-1185">Reference proteome</keyword>
<reference evidence="7" key="1">
    <citation type="submission" date="2023-06" db="EMBL/GenBank/DDBJ databases">
        <authorList>
            <person name="Delattre M."/>
        </authorList>
    </citation>
    <scope>NUCLEOTIDE SEQUENCE</scope>
    <source>
        <strain evidence="7">AF72</strain>
    </source>
</reference>
<evidence type="ECO:0000313" key="7">
    <source>
        <dbReference type="EMBL" id="CAJ0573947.1"/>
    </source>
</evidence>
<evidence type="ECO:0000256" key="5">
    <source>
        <dbReference type="SAM" id="Phobius"/>
    </source>
</evidence>
<comment type="subcellular location">
    <subcellularLocation>
        <location evidence="1">Membrane</location>
        <topology evidence="1">Multi-pass membrane protein</topology>
    </subcellularLocation>
</comment>